<feature type="transmembrane region" description="Helical" evidence="1">
    <location>
        <begin position="149"/>
        <end position="169"/>
    </location>
</feature>
<feature type="transmembrane region" description="Helical" evidence="1">
    <location>
        <begin position="175"/>
        <end position="194"/>
    </location>
</feature>
<feature type="transmembrane region" description="Helical" evidence="1">
    <location>
        <begin position="221"/>
        <end position="240"/>
    </location>
</feature>
<name>A0ABW9KGP2_9BACT</name>
<dbReference type="Proteomes" id="UP001634747">
    <property type="component" value="Unassembled WGS sequence"/>
</dbReference>
<gene>
    <name evidence="2" type="ORF">ACK2TP_03510</name>
</gene>
<dbReference type="EMBL" id="JBJYXY010000001">
    <property type="protein sequence ID" value="MFN2974819.1"/>
    <property type="molecule type" value="Genomic_DNA"/>
</dbReference>
<dbReference type="RefSeq" id="WP_263413630.1">
    <property type="nucleotide sequence ID" value="NZ_BAABBH010000001.1"/>
</dbReference>
<keyword evidence="1" id="KW-1133">Transmembrane helix</keyword>
<feature type="transmembrane region" description="Helical" evidence="1">
    <location>
        <begin position="353"/>
        <end position="373"/>
    </location>
</feature>
<keyword evidence="1" id="KW-0472">Membrane</keyword>
<accession>A0ABW9KGP2</accession>
<proteinExistence type="predicted"/>
<evidence type="ECO:0000313" key="3">
    <source>
        <dbReference type="Proteomes" id="UP001634747"/>
    </source>
</evidence>
<feature type="transmembrane region" description="Helical" evidence="1">
    <location>
        <begin position="107"/>
        <end position="129"/>
    </location>
</feature>
<protein>
    <recommendedName>
        <fullName evidence="4">Oligosaccharide repeat unit polymerase</fullName>
    </recommendedName>
</protein>
<feature type="transmembrane region" description="Helical" evidence="1">
    <location>
        <begin position="30"/>
        <end position="50"/>
    </location>
</feature>
<evidence type="ECO:0000256" key="1">
    <source>
        <dbReference type="SAM" id="Phobius"/>
    </source>
</evidence>
<feature type="transmembrane region" description="Helical" evidence="1">
    <location>
        <begin position="379"/>
        <end position="398"/>
    </location>
</feature>
<sequence>MFELLLCCTAVVLVLGMAVAYDGSRDILHPMFLLAPMMGVLYAWMPFKLLSSGGLDAFFDRDQLVHVQTLYLLGTVACICGCLLAGTRARPADPASAPIPTRMQKRLLISSGVLGTVGLSCWMVTIINVGGFRNAFSAAYSGGWDDNGYVRDGAMLLLIGVSLAVMARASGAPRLPSFLLIAGFALPWLASALLMGRRGPTFGLAVIALLSWYLPRGTRPPILASAAIAGTLAFFVLLLVTNRQNIYLGSDREMTSDVSDILEKPQSGNEYIYGSGAVLSAEQRDHYFWMRRYLAQIFVRPVPTSIWPNKYADFGVPELLYNAGTGEGFGDALGWNGAPGSAPGIIADLWLEVWWLAVPLFGLIGWCYGAVWHKSITEQGPWMGFYTALAALSIYLVMQTMEAVIFRTLELVIPSWLAWRWAAREDRSAGEPAPGTRSRLAAIRHEEVQHA</sequence>
<comment type="caution">
    <text evidence="2">The sequence shown here is derived from an EMBL/GenBank/DDBJ whole genome shotgun (WGS) entry which is preliminary data.</text>
</comment>
<keyword evidence="3" id="KW-1185">Reference proteome</keyword>
<reference evidence="2 3" key="1">
    <citation type="submission" date="2024-12" db="EMBL/GenBank/DDBJ databases">
        <authorList>
            <person name="Lee Y."/>
        </authorList>
    </citation>
    <scope>NUCLEOTIDE SEQUENCE [LARGE SCALE GENOMIC DNA]</scope>
    <source>
        <strain evidence="2 3">03SUJ4</strain>
    </source>
</reference>
<keyword evidence="1" id="KW-0812">Transmembrane</keyword>
<evidence type="ECO:0000313" key="2">
    <source>
        <dbReference type="EMBL" id="MFN2974819.1"/>
    </source>
</evidence>
<organism evidence="2 3">
    <name type="scientific">Terriglobus aquaticus</name>
    <dbReference type="NCBI Taxonomy" id="940139"/>
    <lineage>
        <taxon>Bacteria</taxon>
        <taxon>Pseudomonadati</taxon>
        <taxon>Acidobacteriota</taxon>
        <taxon>Terriglobia</taxon>
        <taxon>Terriglobales</taxon>
        <taxon>Acidobacteriaceae</taxon>
        <taxon>Terriglobus</taxon>
    </lineage>
</organism>
<evidence type="ECO:0008006" key="4">
    <source>
        <dbReference type="Google" id="ProtNLM"/>
    </source>
</evidence>
<feature type="transmembrane region" description="Helical" evidence="1">
    <location>
        <begin position="70"/>
        <end position="87"/>
    </location>
</feature>